<feature type="region of interest" description="Disordered" evidence="1">
    <location>
        <begin position="263"/>
        <end position="289"/>
    </location>
</feature>
<feature type="compositionally biased region" description="Acidic residues" evidence="1">
    <location>
        <begin position="728"/>
        <end position="737"/>
    </location>
</feature>
<feature type="compositionally biased region" description="Low complexity" evidence="1">
    <location>
        <begin position="386"/>
        <end position="396"/>
    </location>
</feature>
<dbReference type="EMBL" id="KK583373">
    <property type="protein sequence ID" value="KDO19070.1"/>
    <property type="molecule type" value="Genomic_DNA"/>
</dbReference>
<keyword evidence="3" id="KW-1185">Reference proteome</keyword>
<dbReference type="PANTHER" id="PTHR35024">
    <property type="entry name" value="HYPOTHETICAL CYTOSOLIC PROTEIN"/>
    <property type="match status" value="1"/>
</dbReference>
<dbReference type="VEuPathDB" id="FungiDB:SPRG_15735"/>
<dbReference type="RefSeq" id="XP_012210226.1">
    <property type="nucleotide sequence ID" value="XM_012354836.1"/>
</dbReference>
<dbReference type="OMA" id="THDESVC"/>
<organism evidence="2 3">
    <name type="scientific">Saprolegnia parasitica (strain CBS 223.65)</name>
    <dbReference type="NCBI Taxonomy" id="695850"/>
    <lineage>
        <taxon>Eukaryota</taxon>
        <taxon>Sar</taxon>
        <taxon>Stramenopiles</taxon>
        <taxon>Oomycota</taxon>
        <taxon>Saprolegniomycetes</taxon>
        <taxon>Saprolegniales</taxon>
        <taxon>Saprolegniaceae</taxon>
        <taxon>Saprolegnia</taxon>
    </lineage>
</organism>
<feature type="region of interest" description="Disordered" evidence="1">
    <location>
        <begin position="312"/>
        <end position="342"/>
    </location>
</feature>
<dbReference type="InterPro" id="IPR007607">
    <property type="entry name" value="BacA/B"/>
</dbReference>
<feature type="compositionally biased region" description="Polar residues" evidence="1">
    <location>
        <begin position="274"/>
        <end position="287"/>
    </location>
</feature>
<dbReference type="Proteomes" id="UP000030745">
    <property type="component" value="Unassembled WGS sequence"/>
</dbReference>
<proteinExistence type="predicted"/>
<evidence type="ECO:0000313" key="3">
    <source>
        <dbReference type="Proteomes" id="UP000030745"/>
    </source>
</evidence>
<dbReference type="PANTHER" id="PTHR35024:SF4">
    <property type="entry name" value="POLYMER-FORMING CYTOSKELETAL PROTEIN"/>
    <property type="match status" value="1"/>
</dbReference>
<feature type="compositionally biased region" description="Pro residues" evidence="1">
    <location>
        <begin position="898"/>
        <end position="911"/>
    </location>
</feature>
<feature type="compositionally biased region" description="Basic and acidic residues" evidence="1">
    <location>
        <begin position="359"/>
        <end position="385"/>
    </location>
</feature>
<dbReference type="OrthoDB" id="192707at2759"/>
<dbReference type="KEGG" id="spar:SPRG_15735"/>
<evidence type="ECO:0000256" key="1">
    <source>
        <dbReference type="SAM" id="MobiDB-lite"/>
    </source>
</evidence>
<protein>
    <submittedName>
        <fullName evidence="2">Uncharacterized protein</fullName>
    </submittedName>
</protein>
<sequence length="911" mass="99682">MTGRYPGPILTSLDGVAAWKTSFLACTETDAHIKYYLTKDYVDPSLADAITADDMAQMLRDAKALMPTSRLDDLPPDERAAALAQRRSQYNAHINVFKESILGSLQAARAAAAAAYLSSAIAPALAVGNRSDPYKLWQRLQRPASSGDVMALLQSVLDLSCEPASGAAFFASFEAAMAPLTAALLDHEPTIQAIDGIEFDPVAEPWFEAYRAHVADKVQATLLATVFAPELNLQFRAWSKMKLEYRFLRQRVENFLKELPPGATLKRKQPAGMATSSAKKPKPTSNDVVVKMEPGTEAPINMRSFAEYHKRRTTTSSPPRAKAFENGDAVPARSDNYEPPGASAASFLSSLDHLLEEPRPARASRWDTEADEESNYHHEEVKSMDRPLSSSRPAARRVVSYTEAPVERGPKCLPHEEAYAVDGVSAGSTCDYCYSSKHKPTQCPALVGDLRRRRVRASYKVPQDLVCPYCALFDDVFAHAVHPGYRSTSTRPSPARGCIYCGDSHLVTRCFKLLQDMRFKRVRCDFVVPTGFLCSYCLLYEHYYTHDESVCKKLKDALVAGNVHKDFELPLGKSMPKVPGRVSAPSPGPPLPRDPLARSDAMCAYCGAPSHTANKCPILLGDVRNHRVRNGFVVPPEYVCGYCHLVQAKVFFHSVSDCPALRTDLHNRRVDARYVHPDNTPWPTTVATIALPRVKFDAAGDDDLASPPKMVSRQPPPKPKRTTYHDETDADTFESDDSYSAPVAPRRGRNHRATSQSPPSSPVGKVAPLKTVDGEAETTIGVAVKMKGELSFERLLRIEGEFDGRLVSKGSLVIGAKGLLTGPVEGMKEVLVSGGRIIGNVNVERLVLRDKGQIFGNVTAKSIRIDPDCVVVGSLNVNPHAPSRINLKGEPVTEEPKPPPVTPTPPTQPVA</sequence>
<dbReference type="GeneID" id="24137433"/>
<name>A0A067BQL5_SAPPC</name>
<dbReference type="AlphaFoldDB" id="A0A067BQL5"/>
<dbReference type="Pfam" id="PF04519">
    <property type="entry name" value="Bactofilin"/>
    <property type="match status" value="1"/>
</dbReference>
<gene>
    <name evidence="2" type="ORF">SPRG_15735</name>
</gene>
<reference evidence="2 3" key="1">
    <citation type="journal article" date="2013" name="PLoS Genet.">
        <title>Distinctive expansion of potential virulence genes in the genome of the oomycete fish pathogen Saprolegnia parasitica.</title>
        <authorList>
            <person name="Jiang R.H."/>
            <person name="de Bruijn I."/>
            <person name="Haas B.J."/>
            <person name="Belmonte R."/>
            <person name="Lobach L."/>
            <person name="Christie J."/>
            <person name="van den Ackerveken G."/>
            <person name="Bottin A."/>
            <person name="Bulone V."/>
            <person name="Diaz-Moreno S.M."/>
            <person name="Dumas B."/>
            <person name="Fan L."/>
            <person name="Gaulin E."/>
            <person name="Govers F."/>
            <person name="Grenville-Briggs L.J."/>
            <person name="Horner N.R."/>
            <person name="Levin J.Z."/>
            <person name="Mammella M."/>
            <person name="Meijer H.J."/>
            <person name="Morris P."/>
            <person name="Nusbaum C."/>
            <person name="Oome S."/>
            <person name="Phillips A.J."/>
            <person name="van Rooyen D."/>
            <person name="Rzeszutek E."/>
            <person name="Saraiva M."/>
            <person name="Secombes C.J."/>
            <person name="Seidl M.F."/>
            <person name="Snel B."/>
            <person name="Stassen J.H."/>
            <person name="Sykes S."/>
            <person name="Tripathy S."/>
            <person name="van den Berg H."/>
            <person name="Vega-Arreguin J.C."/>
            <person name="Wawra S."/>
            <person name="Young S.K."/>
            <person name="Zeng Q."/>
            <person name="Dieguez-Uribeondo J."/>
            <person name="Russ C."/>
            <person name="Tyler B.M."/>
            <person name="van West P."/>
        </authorList>
    </citation>
    <scope>NUCLEOTIDE SEQUENCE [LARGE SCALE GENOMIC DNA]</scope>
    <source>
        <strain evidence="2 3">CBS 223.65</strain>
    </source>
</reference>
<feature type="region of interest" description="Disordered" evidence="1">
    <location>
        <begin position="699"/>
        <end position="769"/>
    </location>
</feature>
<accession>A0A067BQL5</accession>
<feature type="region of interest" description="Disordered" evidence="1">
    <location>
        <begin position="882"/>
        <end position="911"/>
    </location>
</feature>
<evidence type="ECO:0000313" key="2">
    <source>
        <dbReference type="EMBL" id="KDO19070.1"/>
    </source>
</evidence>
<feature type="region of interest" description="Disordered" evidence="1">
    <location>
        <begin position="359"/>
        <end position="396"/>
    </location>
</feature>